<dbReference type="GO" id="GO:0005778">
    <property type="term" value="C:peroxisomal membrane"/>
    <property type="evidence" value="ECO:0007669"/>
    <property type="project" value="UniProtKB-ARBA"/>
</dbReference>
<keyword evidence="4 6" id="KW-0472">Membrane</keyword>
<feature type="region of interest" description="Disordered" evidence="5">
    <location>
        <begin position="70"/>
        <end position="111"/>
    </location>
</feature>
<sequence length="588" mass="68371">MEQVSSILTNILSIEEDHSSSSKNSSPQQRSSNRSSLESTDMSTPNSKKPQRRSLDLDFSSFWRKDDKEQAANISHSSSISAAATATSMSTQSSSAQQQQAPPPPVSSSVSSASYMADKLVEKVISVMVSNEVVDERTSRVLQERIQMQKQRPSLSIALMQTNSNELHRRNSNMYIFMDYVEKFFNWQNAYYTIGMLLIITHMILNPYLLTVVPLLHFIATTLVPHYMMIYQPDTNYNAQYWDVNPIPSDKPLSSYKVPQPAPLFSKEYFMNLTDTQNFMTLNIKMFDFGVWLTSDYLYFKNEQITSVIYLVCLGLMIGNLYLLPVIVPILLNHFIVVKLCLIFNIWATTIILHPTIRGTILEWVYKEDTRLNFQQYMNMFEDKLAKFLVKTPTVDQHIVQEEIELETEEPEENNDIKYVEIYELQKMNTKTKIWELVGFTPNFYTTNSVVRRYNNAISQIDSDSEDETEQVLNLSRKETLAEINPPQNYKFLDSIKWKIDYDINSWVQNNLIQDLVIIDDDEKWAYDVITDDVDDNVSINQMSMNEIEKMTNTEFYRRRRWIRKVIRMTYKDKKESSSAPSGLSAWV</sequence>
<feature type="transmembrane region" description="Helical" evidence="6">
    <location>
        <begin position="308"/>
        <end position="328"/>
    </location>
</feature>
<evidence type="ECO:0000256" key="4">
    <source>
        <dbReference type="ARBA" id="ARBA00023136"/>
    </source>
</evidence>
<proteinExistence type="predicted"/>
<evidence type="ECO:0000256" key="6">
    <source>
        <dbReference type="SAM" id="Phobius"/>
    </source>
</evidence>
<dbReference type="OrthoDB" id="74314at2759"/>
<keyword evidence="9" id="KW-1185">Reference proteome</keyword>
<evidence type="ECO:0000259" key="7">
    <source>
        <dbReference type="Pfam" id="PF06398"/>
    </source>
</evidence>
<dbReference type="eggNOG" id="ENOG502S2PX">
    <property type="taxonomic scope" value="Eukaryota"/>
</dbReference>
<evidence type="ECO:0000313" key="9">
    <source>
        <dbReference type="Proteomes" id="UP000011777"/>
    </source>
</evidence>
<keyword evidence="3 6" id="KW-1133">Transmembrane helix</keyword>
<comment type="caution">
    <text evidence="8">The sequence shown here is derived from an EMBL/GenBank/DDBJ whole genome shotgun (WGS) entry which is preliminary data.</text>
</comment>
<dbReference type="InterPro" id="IPR052816">
    <property type="entry name" value="Peroxisomal_Membrane_PEX28-32"/>
</dbReference>
<evidence type="ECO:0000256" key="2">
    <source>
        <dbReference type="ARBA" id="ARBA00022692"/>
    </source>
</evidence>
<dbReference type="EMBL" id="AOGT01002033">
    <property type="protein sequence ID" value="EMG46376.1"/>
    <property type="molecule type" value="Genomic_DNA"/>
</dbReference>
<dbReference type="PANTHER" id="PTHR28304:SF2">
    <property type="entry name" value="PEROXISOMAL MEMBRANE PROTEIN PEX29"/>
    <property type="match status" value="1"/>
</dbReference>
<dbReference type="HOGENOM" id="CLU_023118_0_0_1"/>
<feature type="compositionally biased region" description="Low complexity" evidence="5">
    <location>
        <begin position="71"/>
        <end position="100"/>
    </location>
</feature>
<name>M3IJ18_CANMX</name>
<feature type="region of interest" description="Disordered" evidence="5">
    <location>
        <begin position="1"/>
        <end position="56"/>
    </location>
</feature>
<feature type="compositionally biased region" description="Polar residues" evidence="5">
    <location>
        <begin position="37"/>
        <end position="48"/>
    </location>
</feature>
<dbReference type="GO" id="GO:0007031">
    <property type="term" value="P:peroxisome organization"/>
    <property type="evidence" value="ECO:0007669"/>
    <property type="project" value="TreeGrafter"/>
</dbReference>
<dbReference type="PANTHER" id="PTHR28304">
    <property type="entry name" value="PEROXISOMAL MEMBRANE PROTEIN PEX29"/>
    <property type="match status" value="1"/>
</dbReference>
<evidence type="ECO:0000256" key="3">
    <source>
        <dbReference type="ARBA" id="ARBA00022989"/>
    </source>
</evidence>
<dbReference type="Pfam" id="PF06398">
    <property type="entry name" value="Pex24p"/>
    <property type="match status" value="1"/>
</dbReference>
<feature type="transmembrane region" description="Helical" evidence="6">
    <location>
        <begin position="190"/>
        <end position="209"/>
    </location>
</feature>
<protein>
    <recommendedName>
        <fullName evidence="7">TECPR1-like DysF domain-containing protein</fullName>
    </recommendedName>
</protein>
<gene>
    <name evidence="8" type="ORF">G210_3381</name>
</gene>
<dbReference type="Proteomes" id="UP000011777">
    <property type="component" value="Unassembled WGS sequence"/>
</dbReference>
<feature type="transmembrane region" description="Helical" evidence="6">
    <location>
        <begin position="334"/>
        <end position="353"/>
    </location>
</feature>
<comment type="subcellular location">
    <subcellularLocation>
        <location evidence="1">Membrane</location>
        <topology evidence="1">Multi-pass membrane protein</topology>
    </subcellularLocation>
</comment>
<evidence type="ECO:0000313" key="8">
    <source>
        <dbReference type="EMBL" id="EMG46376.1"/>
    </source>
</evidence>
<feature type="compositionally biased region" description="Low complexity" evidence="5">
    <location>
        <begin position="21"/>
        <end position="36"/>
    </location>
</feature>
<dbReference type="OMA" id="QNCMDDF"/>
<feature type="transmembrane region" description="Helical" evidence="6">
    <location>
        <begin position="215"/>
        <end position="231"/>
    </location>
</feature>
<reference evidence="8 9" key="1">
    <citation type="submission" date="2013-02" db="EMBL/GenBank/DDBJ databases">
        <title>Genome sequence of Candida maltosa Xu316, a potential industrial strain for xylitol and ethanol production.</title>
        <authorList>
            <person name="Yu J."/>
            <person name="Wang Q."/>
            <person name="Geng X."/>
            <person name="Bao W."/>
            <person name="He P."/>
            <person name="Cai J."/>
        </authorList>
    </citation>
    <scope>NUCLEOTIDE SEQUENCE [LARGE SCALE GENOMIC DNA]</scope>
    <source>
        <strain evidence="9">Xu316</strain>
    </source>
</reference>
<evidence type="ECO:0000256" key="1">
    <source>
        <dbReference type="ARBA" id="ARBA00004141"/>
    </source>
</evidence>
<evidence type="ECO:0000256" key="5">
    <source>
        <dbReference type="SAM" id="MobiDB-lite"/>
    </source>
</evidence>
<feature type="compositionally biased region" description="Polar residues" evidence="5">
    <location>
        <begin position="1"/>
        <end position="12"/>
    </location>
</feature>
<feature type="domain" description="TECPR1-like DysF" evidence="7">
    <location>
        <begin position="155"/>
        <end position="564"/>
    </location>
</feature>
<dbReference type="AlphaFoldDB" id="M3IJ18"/>
<dbReference type="InterPro" id="IPR010482">
    <property type="entry name" value="TECPR1-like_DysF"/>
</dbReference>
<dbReference type="STRING" id="1245528.M3IJ18"/>
<accession>M3IJ18</accession>
<organism evidence="8 9">
    <name type="scientific">Candida maltosa (strain Xu316)</name>
    <name type="common">Yeast</name>
    <dbReference type="NCBI Taxonomy" id="1245528"/>
    <lineage>
        <taxon>Eukaryota</taxon>
        <taxon>Fungi</taxon>
        <taxon>Dikarya</taxon>
        <taxon>Ascomycota</taxon>
        <taxon>Saccharomycotina</taxon>
        <taxon>Pichiomycetes</taxon>
        <taxon>Debaryomycetaceae</taxon>
        <taxon>Candida/Lodderomyces clade</taxon>
        <taxon>Candida</taxon>
    </lineage>
</organism>
<keyword evidence="2 6" id="KW-0812">Transmembrane</keyword>